<organism evidence="1 2">
    <name type="scientific">Aminicella lysinilytica</name>
    <dbReference type="NCBI Taxonomy" id="433323"/>
    <lineage>
        <taxon>Bacteria</taxon>
        <taxon>Bacillati</taxon>
        <taxon>Bacillota</taxon>
        <taxon>Clostridia</taxon>
        <taxon>Peptostreptococcales</taxon>
        <taxon>Anaerovoracaceae</taxon>
        <taxon>Aminicella</taxon>
    </lineage>
</organism>
<dbReference type="Proteomes" id="UP000295500">
    <property type="component" value="Unassembled WGS sequence"/>
</dbReference>
<dbReference type="EMBL" id="SNXO01000002">
    <property type="protein sequence ID" value="TDP59855.1"/>
    <property type="molecule type" value="Genomic_DNA"/>
</dbReference>
<reference evidence="1 2" key="1">
    <citation type="submission" date="2019-03" db="EMBL/GenBank/DDBJ databases">
        <title>Genomic Encyclopedia of Type Strains, Phase IV (KMG-IV): sequencing the most valuable type-strain genomes for metagenomic binning, comparative biology and taxonomic classification.</title>
        <authorList>
            <person name="Goeker M."/>
        </authorList>
    </citation>
    <scope>NUCLEOTIDE SEQUENCE [LARGE SCALE GENOMIC DNA]</scope>
    <source>
        <strain evidence="1 2">DSM 28287</strain>
    </source>
</reference>
<keyword evidence="2" id="KW-1185">Reference proteome</keyword>
<comment type="caution">
    <text evidence="1">The sequence shown here is derived from an EMBL/GenBank/DDBJ whole genome shotgun (WGS) entry which is preliminary data.</text>
</comment>
<gene>
    <name evidence="1" type="ORF">EV211_10297</name>
</gene>
<dbReference type="RefSeq" id="WP_133527553.1">
    <property type="nucleotide sequence ID" value="NZ_SNXO01000002.1"/>
</dbReference>
<proteinExistence type="predicted"/>
<dbReference type="AlphaFoldDB" id="A0A4R6QC27"/>
<sequence length="169" mass="18814">MIQNMINTGGGSNADGSILFNNFDSEGYPSDVIADFGDNDIKKDIILSSDDYNCMYSKLKNFTIKCGTLNPKNYLQIYPRNYTIIKLKIFAKSISSRKIYFTDNTGYTKLWISKDTETLPDTIVTTGTICEIYTDALSKPSGWSSDFNYNGSSLLTVNYGVSESAFDAI</sequence>
<evidence type="ECO:0000313" key="2">
    <source>
        <dbReference type="Proteomes" id="UP000295500"/>
    </source>
</evidence>
<name>A0A4R6QC27_9FIRM</name>
<evidence type="ECO:0000313" key="1">
    <source>
        <dbReference type="EMBL" id="TDP59855.1"/>
    </source>
</evidence>
<protein>
    <submittedName>
        <fullName evidence="1">Uncharacterized protein</fullName>
    </submittedName>
</protein>
<accession>A0A4R6QC27</accession>